<dbReference type="GO" id="GO:0005992">
    <property type="term" value="P:trehalose biosynthetic process"/>
    <property type="evidence" value="ECO:0007669"/>
    <property type="project" value="InterPro"/>
</dbReference>
<comment type="similarity">
    <text evidence="1">Belongs to the glycosyltransferase 20 family.</text>
</comment>
<dbReference type="EMBL" id="MGBR01000001">
    <property type="protein sequence ID" value="OGK74340.1"/>
    <property type="molecule type" value="Genomic_DNA"/>
</dbReference>
<comment type="caution">
    <text evidence="2">The sequence shown here is derived from an EMBL/GenBank/DDBJ whole genome shotgun (WGS) entry which is preliminary data.</text>
</comment>
<dbReference type="PANTHER" id="PTHR10788">
    <property type="entry name" value="TREHALOSE-6-PHOSPHATE SYNTHASE"/>
    <property type="match status" value="1"/>
</dbReference>
<gene>
    <name evidence="2" type="ORF">A3K52_04160</name>
</gene>
<evidence type="ECO:0000313" key="3">
    <source>
        <dbReference type="Proteomes" id="UP000177050"/>
    </source>
</evidence>
<dbReference type="AlphaFoldDB" id="A0A1F7L2I6"/>
<name>A0A1F7L2I6_9BACT</name>
<dbReference type="GO" id="GO:0003825">
    <property type="term" value="F:alpha,alpha-trehalose-phosphate synthase (UDP-forming) activity"/>
    <property type="evidence" value="ECO:0007669"/>
    <property type="project" value="TreeGrafter"/>
</dbReference>
<dbReference type="Proteomes" id="UP000177050">
    <property type="component" value="Unassembled WGS sequence"/>
</dbReference>
<dbReference type="SUPFAM" id="SSF53756">
    <property type="entry name" value="UDP-Glycosyltransferase/glycogen phosphorylase"/>
    <property type="match status" value="1"/>
</dbReference>
<accession>A0A1F7L2I6</accession>
<reference evidence="2 3" key="1">
    <citation type="journal article" date="2016" name="Nat. Commun.">
        <title>Thousands of microbial genomes shed light on interconnected biogeochemical processes in an aquifer system.</title>
        <authorList>
            <person name="Anantharaman K."/>
            <person name="Brown C.T."/>
            <person name="Hug L.A."/>
            <person name="Sharon I."/>
            <person name="Castelle C.J."/>
            <person name="Probst A.J."/>
            <person name="Thomas B.C."/>
            <person name="Singh A."/>
            <person name="Wilkins M.J."/>
            <person name="Karaoz U."/>
            <person name="Brodie E.L."/>
            <person name="Williams K.H."/>
            <person name="Hubbard S.S."/>
            <person name="Banfield J.F."/>
        </authorList>
    </citation>
    <scope>NUCLEOTIDE SEQUENCE [LARGE SCALE GENOMIC DNA]</scope>
</reference>
<dbReference type="Pfam" id="PF00982">
    <property type="entry name" value="Glyco_transf_20"/>
    <property type="match status" value="1"/>
</dbReference>
<dbReference type="InterPro" id="IPR001830">
    <property type="entry name" value="Glyco_trans_20"/>
</dbReference>
<protein>
    <submittedName>
        <fullName evidence="2">Uncharacterized protein</fullName>
    </submittedName>
</protein>
<evidence type="ECO:0000256" key="1">
    <source>
        <dbReference type="ARBA" id="ARBA00008799"/>
    </source>
</evidence>
<sequence length="465" mass="54217">MVTNRAPYIHTKTQEGIKVTTNAGGVHTLLDLVAQASNAIYVAYGSGNADKTVVDSHNMIPVPPKIKSYILKRVFLSKKELENYYYGFSNQTLWPLSHAVFVKPEFHTSWWESYQEVNRKFADSILEEIGNKKAFVWVNDYHMALVPKMLKDSGKDIRVGMFWHIPWATYEIFRVNPWGKEILIGMLGSDFIGFHRGYQVQNFIQSVQRMVEAKIDFDQSQITYKNHITKVEPLPAGIDYQEIIDIKKNAKLNLKKHLNREMGTKIEYLAVGVDRLDYTKGLLERFHMINRFLEKYPQFQEKFIYYGIMPYSRTHIPVYRTYSKAVIDLCEKINWRYSHNYWTPIHLNNEGMSRDKVITYYKNADMCLITPLDDGLNLVAKECVLSYEEEVGMIVLSKFAGAADDLRHSLLINPYNIEQGADAIYQALTMPAKEKKERNMKMRNDLKSKNIYSWAIKFIEKTLYE</sequence>
<dbReference type="PANTHER" id="PTHR10788:SF106">
    <property type="entry name" value="BCDNA.GH08860"/>
    <property type="match status" value="1"/>
</dbReference>
<dbReference type="Gene3D" id="3.40.50.2000">
    <property type="entry name" value="Glycogen Phosphorylase B"/>
    <property type="match status" value="2"/>
</dbReference>
<proteinExistence type="inferred from homology"/>
<evidence type="ECO:0000313" key="2">
    <source>
        <dbReference type="EMBL" id="OGK74340.1"/>
    </source>
</evidence>
<dbReference type="CDD" id="cd03788">
    <property type="entry name" value="GT20_TPS"/>
    <property type="match status" value="1"/>
</dbReference>
<organism evidence="2 3">
    <name type="scientific">Candidatus Roizmanbacteria bacterium RIFOXYD1_FULL_38_12</name>
    <dbReference type="NCBI Taxonomy" id="1802093"/>
    <lineage>
        <taxon>Bacteria</taxon>
        <taxon>Candidatus Roizmaniibacteriota</taxon>
    </lineage>
</organism>